<keyword evidence="2" id="KW-1185">Reference proteome</keyword>
<dbReference type="OrthoDB" id="203097at2759"/>
<accession>A0A835LEE0</accession>
<comment type="caution">
    <text evidence="1">The sequence shown here is derived from an EMBL/GenBank/DDBJ whole genome shotgun (WGS) entry which is preliminary data.</text>
</comment>
<gene>
    <name evidence="1" type="ORF">IFM89_004619</name>
</gene>
<dbReference type="EMBL" id="JADFTS010000008">
    <property type="protein sequence ID" value="KAF9591565.1"/>
    <property type="molecule type" value="Genomic_DNA"/>
</dbReference>
<organism evidence="1 2">
    <name type="scientific">Coptis chinensis</name>
    <dbReference type="NCBI Taxonomy" id="261450"/>
    <lineage>
        <taxon>Eukaryota</taxon>
        <taxon>Viridiplantae</taxon>
        <taxon>Streptophyta</taxon>
        <taxon>Embryophyta</taxon>
        <taxon>Tracheophyta</taxon>
        <taxon>Spermatophyta</taxon>
        <taxon>Magnoliopsida</taxon>
        <taxon>Ranunculales</taxon>
        <taxon>Ranunculaceae</taxon>
        <taxon>Coptidoideae</taxon>
        <taxon>Coptis</taxon>
    </lineage>
</organism>
<dbReference type="AlphaFoldDB" id="A0A835LEE0"/>
<evidence type="ECO:0000313" key="1">
    <source>
        <dbReference type="EMBL" id="KAF9591565.1"/>
    </source>
</evidence>
<name>A0A835LEE0_9MAGN</name>
<dbReference type="Proteomes" id="UP000631114">
    <property type="component" value="Unassembled WGS sequence"/>
</dbReference>
<sequence length="85" mass="10112">MYFYLEVTNEFLIFQWKRGPFSLDDGCKYLSGCELGPWVSSSCSKHFGDPPTSRYHVRFRLIRHSIFGSLLARIWRCNLPKEKQY</sequence>
<protein>
    <submittedName>
        <fullName evidence="1">Uncharacterized protein</fullName>
    </submittedName>
</protein>
<evidence type="ECO:0000313" key="2">
    <source>
        <dbReference type="Proteomes" id="UP000631114"/>
    </source>
</evidence>
<proteinExistence type="predicted"/>
<reference evidence="1 2" key="1">
    <citation type="submission" date="2020-10" db="EMBL/GenBank/DDBJ databases">
        <title>The Coptis chinensis genome and diversification of protoberbering-type alkaloids.</title>
        <authorList>
            <person name="Wang B."/>
            <person name="Shu S."/>
            <person name="Song C."/>
            <person name="Liu Y."/>
        </authorList>
    </citation>
    <scope>NUCLEOTIDE SEQUENCE [LARGE SCALE GENOMIC DNA]</scope>
    <source>
        <strain evidence="1">HL-2020</strain>
        <tissue evidence="1">Leaf</tissue>
    </source>
</reference>